<gene>
    <name evidence="2" type="ORF">NDU88_006380</name>
</gene>
<feature type="compositionally biased region" description="Basic and acidic residues" evidence="1">
    <location>
        <begin position="50"/>
        <end position="60"/>
    </location>
</feature>
<keyword evidence="3" id="KW-1185">Reference proteome</keyword>
<organism evidence="2 3">
    <name type="scientific">Pleurodeles waltl</name>
    <name type="common">Iberian ribbed newt</name>
    <dbReference type="NCBI Taxonomy" id="8319"/>
    <lineage>
        <taxon>Eukaryota</taxon>
        <taxon>Metazoa</taxon>
        <taxon>Chordata</taxon>
        <taxon>Craniata</taxon>
        <taxon>Vertebrata</taxon>
        <taxon>Euteleostomi</taxon>
        <taxon>Amphibia</taxon>
        <taxon>Batrachia</taxon>
        <taxon>Caudata</taxon>
        <taxon>Salamandroidea</taxon>
        <taxon>Salamandridae</taxon>
        <taxon>Pleurodelinae</taxon>
        <taxon>Pleurodeles</taxon>
    </lineage>
</organism>
<name>A0AAV7WXG0_PLEWA</name>
<comment type="caution">
    <text evidence="2">The sequence shown here is derived from an EMBL/GenBank/DDBJ whole genome shotgun (WGS) entry which is preliminary data.</text>
</comment>
<sequence>MSARRAPCSRGLECRRAACGERPVGPRGTGGTGSGAAWQVTAPGAGGLSRTDRVRRDARGVEGVPWARRSDEGPNLEPKSGPPIK</sequence>
<feature type="region of interest" description="Disordered" evidence="1">
    <location>
        <begin position="19"/>
        <end position="85"/>
    </location>
</feature>
<accession>A0AAV7WXG0</accession>
<evidence type="ECO:0000313" key="2">
    <source>
        <dbReference type="EMBL" id="KAJ1218808.1"/>
    </source>
</evidence>
<evidence type="ECO:0000313" key="3">
    <source>
        <dbReference type="Proteomes" id="UP001066276"/>
    </source>
</evidence>
<dbReference type="EMBL" id="JANPWB010000001">
    <property type="protein sequence ID" value="KAJ1218808.1"/>
    <property type="molecule type" value="Genomic_DNA"/>
</dbReference>
<proteinExistence type="predicted"/>
<reference evidence="2" key="1">
    <citation type="journal article" date="2022" name="bioRxiv">
        <title>Sequencing and chromosome-scale assembly of the giantPleurodeles waltlgenome.</title>
        <authorList>
            <person name="Brown T."/>
            <person name="Elewa A."/>
            <person name="Iarovenko S."/>
            <person name="Subramanian E."/>
            <person name="Araus A.J."/>
            <person name="Petzold A."/>
            <person name="Susuki M."/>
            <person name="Suzuki K.-i.T."/>
            <person name="Hayashi T."/>
            <person name="Toyoda A."/>
            <person name="Oliveira C."/>
            <person name="Osipova E."/>
            <person name="Leigh N.D."/>
            <person name="Simon A."/>
            <person name="Yun M.H."/>
        </authorList>
    </citation>
    <scope>NUCLEOTIDE SEQUENCE</scope>
    <source>
        <strain evidence="2">20211129_DDA</strain>
        <tissue evidence="2">Liver</tissue>
    </source>
</reference>
<dbReference type="AlphaFoldDB" id="A0AAV7WXG0"/>
<evidence type="ECO:0000256" key="1">
    <source>
        <dbReference type="SAM" id="MobiDB-lite"/>
    </source>
</evidence>
<protein>
    <submittedName>
        <fullName evidence="2">Uncharacterized protein</fullName>
    </submittedName>
</protein>
<dbReference type="Proteomes" id="UP001066276">
    <property type="component" value="Chromosome 1_1"/>
</dbReference>